<protein>
    <recommendedName>
        <fullName evidence="1">DUF427 domain-containing protein</fullName>
    </recommendedName>
</protein>
<dbReference type="AlphaFoldDB" id="A0A8H5F7L9"/>
<accession>A0A8H5F7L9</accession>
<name>A0A8H5F7L9_9AGAR</name>
<comment type="caution">
    <text evidence="2">The sequence shown here is derived from an EMBL/GenBank/DDBJ whole genome shotgun (WGS) entry which is preliminary data.</text>
</comment>
<dbReference type="Pfam" id="PF04248">
    <property type="entry name" value="NTP_transf_9"/>
    <property type="match status" value="1"/>
</dbReference>
<keyword evidence="3" id="KW-1185">Reference proteome</keyword>
<sequence length="252" mass="28893">MNSALFPLPHIEDCPKRIRVYTGGVCLIDTKKAKYVWLHPHYPTYFVPQEELPMKWYLQHAGETEHEIQYHVLAGLQPNSAPSITLYKTGALAGLAVVKFDAMEAWFEEDEQIFIHPRDPYKRVDIVQSSRHIRVEAGGVEVANSRAPRMVFETGLPVRYYIPKTDCRMDLWEVSPTKTGCPYKGVASYYNIVLSSGEIIRDVVWWYPTTVVEASALRGFVAFYDEKLDVWIDGEKQERGPIPEIPLYSPMP</sequence>
<dbReference type="PANTHER" id="PTHR34310">
    <property type="entry name" value="DUF427 DOMAIN PROTEIN (AFU_ORTHOLOGUE AFUA_3G02220)"/>
    <property type="match status" value="1"/>
</dbReference>
<evidence type="ECO:0000313" key="2">
    <source>
        <dbReference type="EMBL" id="KAF5326684.1"/>
    </source>
</evidence>
<proteinExistence type="predicted"/>
<dbReference type="PANTHER" id="PTHR34310:SF9">
    <property type="entry name" value="BLR5716 PROTEIN"/>
    <property type="match status" value="1"/>
</dbReference>
<dbReference type="OrthoDB" id="18996at2759"/>
<reference evidence="2 3" key="1">
    <citation type="journal article" date="2020" name="ISME J.">
        <title>Uncovering the hidden diversity of litter-decomposition mechanisms in mushroom-forming fungi.</title>
        <authorList>
            <person name="Floudas D."/>
            <person name="Bentzer J."/>
            <person name="Ahren D."/>
            <person name="Johansson T."/>
            <person name="Persson P."/>
            <person name="Tunlid A."/>
        </authorList>
    </citation>
    <scope>NUCLEOTIDE SEQUENCE [LARGE SCALE GENOMIC DNA]</scope>
    <source>
        <strain evidence="2 3">CBS 101986</strain>
    </source>
</reference>
<dbReference type="Proteomes" id="UP000567179">
    <property type="component" value="Unassembled WGS sequence"/>
</dbReference>
<feature type="domain" description="DUF427" evidence="1">
    <location>
        <begin position="133"/>
        <end position="226"/>
    </location>
</feature>
<dbReference type="InterPro" id="IPR038694">
    <property type="entry name" value="DUF427_sf"/>
</dbReference>
<evidence type="ECO:0000259" key="1">
    <source>
        <dbReference type="Pfam" id="PF04248"/>
    </source>
</evidence>
<dbReference type="EMBL" id="JAACJJ010000014">
    <property type="protein sequence ID" value="KAF5326684.1"/>
    <property type="molecule type" value="Genomic_DNA"/>
</dbReference>
<evidence type="ECO:0000313" key="3">
    <source>
        <dbReference type="Proteomes" id="UP000567179"/>
    </source>
</evidence>
<organism evidence="2 3">
    <name type="scientific">Psilocybe cf. subviscida</name>
    <dbReference type="NCBI Taxonomy" id="2480587"/>
    <lineage>
        <taxon>Eukaryota</taxon>
        <taxon>Fungi</taxon>
        <taxon>Dikarya</taxon>
        <taxon>Basidiomycota</taxon>
        <taxon>Agaricomycotina</taxon>
        <taxon>Agaricomycetes</taxon>
        <taxon>Agaricomycetidae</taxon>
        <taxon>Agaricales</taxon>
        <taxon>Agaricineae</taxon>
        <taxon>Strophariaceae</taxon>
        <taxon>Psilocybe</taxon>
    </lineage>
</organism>
<gene>
    <name evidence="2" type="ORF">D9619_003962</name>
</gene>
<dbReference type="Gene3D" id="2.170.150.40">
    <property type="entry name" value="Domain of unknown function (DUF427)"/>
    <property type="match status" value="2"/>
</dbReference>
<dbReference type="InterPro" id="IPR007361">
    <property type="entry name" value="DUF427"/>
</dbReference>